<reference evidence="1" key="2">
    <citation type="submission" date="2019-01" db="UniProtKB">
        <authorList>
            <consortium name="EnsemblPlants"/>
        </authorList>
    </citation>
    <scope>IDENTIFICATION</scope>
    <source>
        <strain evidence="1">cv. Heinz 1706</strain>
    </source>
</reference>
<proteinExistence type="predicted"/>
<organism evidence="1">
    <name type="scientific">Solanum lycopersicum</name>
    <name type="common">Tomato</name>
    <name type="synonym">Lycopersicon esculentum</name>
    <dbReference type="NCBI Taxonomy" id="4081"/>
    <lineage>
        <taxon>Eukaryota</taxon>
        <taxon>Viridiplantae</taxon>
        <taxon>Streptophyta</taxon>
        <taxon>Embryophyta</taxon>
        <taxon>Tracheophyta</taxon>
        <taxon>Spermatophyta</taxon>
        <taxon>Magnoliopsida</taxon>
        <taxon>eudicotyledons</taxon>
        <taxon>Gunneridae</taxon>
        <taxon>Pentapetalae</taxon>
        <taxon>asterids</taxon>
        <taxon>lamiids</taxon>
        <taxon>Solanales</taxon>
        <taxon>Solanaceae</taxon>
        <taxon>Solanoideae</taxon>
        <taxon>Solaneae</taxon>
        <taxon>Solanum</taxon>
        <taxon>Solanum subgen. Lycopersicon</taxon>
    </lineage>
</organism>
<dbReference type="AlphaFoldDB" id="A0A3Q7GJ33"/>
<keyword evidence="2" id="KW-1185">Reference proteome</keyword>
<dbReference type="Gramene" id="Solyc05g051990.3.1">
    <property type="protein sequence ID" value="Solyc05g051990.3.1"/>
    <property type="gene ID" value="Solyc05g051990.3"/>
</dbReference>
<dbReference type="EnsemblPlants" id="Solyc05g051990.3.1">
    <property type="protein sequence ID" value="Solyc05g051990.3.1"/>
    <property type="gene ID" value="Solyc05g051990.3"/>
</dbReference>
<reference evidence="1" key="1">
    <citation type="journal article" date="2012" name="Nature">
        <title>The tomato genome sequence provides insights into fleshy fruit evolution.</title>
        <authorList>
            <consortium name="Tomato Genome Consortium"/>
        </authorList>
    </citation>
    <scope>NUCLEOTIDE SEQUENCE [LARGE SCALE GENOMIC DNA]</scope>
    <source>
        <strain evidence="1">cv. Heinz 1706</strain>
    </source>
</reference>
<protein>
    <submittedName>
        <fullName evidence="1">Uncharacterized protein</fullName>
    </submittedName>
</protein>
<sequence>MLAFAISLQKVHLQDVKVLREKILVVQWAILFWAEC</sequence>
<dbReference type="InParanoid" id="A0A3Q7GJ33"/>
<evidence type="ECO:0000313" key="2">
    <source>
        <dbReference type="Proteomes" id="UP000004994"/>
    </source>
</evidence>
<name>A0A3Q7GJ33_SOLLC</name>
<evidence type="ECO:0000313" key="1">
    <source>
        <dbReference type="EnsemblPlants" id="Solyc05g051990.3.1"/>
    </source>
</evidence>
<dbReference type="PaxDb" id="4081-Solyc05g051990.2.1"/>
<accession>A0A3Q7GJ33</accession>
<dbReference type="Proteomes" id="UP000004994">
    <property type="component" value="Chromosome 5"/>
</dbReference>